<keyword evidence="1" id="KW-0472">Membrane</keyword>
<dbReference type="RefSeq" id="WP_100388105.1">
    <property type="nucleotide sequence ID" value="NZ_BMZU01000001.1"/>
</dbReference>
<gene>
    <name evidence="2" type="ORF">CLV85_0600</name>
</gene>
<protein>
    <recommendedName>
        <fullName evidence="4">DUF2975 domain-containing protein</fullName>
    </recommendedName>
</protein>
<comment type="caution">
    <text evidence="2">The sequence shown here is derived from an EMBL/GenBank/DDBJ whole genome shotgun (WGS) entry which is preliminary data.</text>
</comment>
<feature type="transmembrane region" description="Helical" evidence="1">
    <location>
        <begin position="129"/>
        <end position="157"/>
    </location>
</feature>
<feature type="transmembrane region" description="Helical" evidence="1">
    <location>
        <begin position="93"/>
        <end position="117"/>
    </location>
</feature>
<dbReference type="AlphaFoldDB" id="A0A2M9D6T0"/>
<dbReference type="OrthoDB" id="5148898at2"/>
<name>A0A2M9D6T0_9MICO</name>
<keyword evidence="3" id="KW-1185">Reference proteome</keyword>
<dbReference type="Proteomes" id="UP000231742">
    <property type="component" value="Unassembled WGS sequence"/>
</dbReference>
<evidence type="ECO:0000313" key="2">
    <source>
        <dbReference type="EMBL" id="PJJ81424.1"/>
    </source>
</evidence>
<organism evidence="2 3">
    <name type="scientific">Salinibacterium amurskyense</name>
    <dbReference type="NCBI Taxonomy" id="205941"/>
    <lineage>
        <taxon>Bacteria</taxon>
        <taxon>Bacillati</taxon>
        <taxon>Actinomycetota</taxon>
        <taxon>Actinomycetes</taxon>
        <taxon>Micrococcales</taxon>
        <taxon>Microbacteriaceae</taxon>
        <taxon>Salinibacterium</taxon>
    </lineage>
</organism>
<evidence type="ECO:0000256" key="1">
    <source>
        <dbReference type="SAM" id="Phobius"/>
    </source>
</evidence>
<reference evidence="2 3" key="1">
    <citation type="submission" date="2017-11" db="EMBL/GenBank/DDBJ databases">
        <title>Genomic Encyclopedia of Archaeal and Bacterial Type Strains, Phase II (KMG-II): From Individual Species to Whole Genera.</title>
        <authorList>
            <person name="Goeker M."/>
        </authorList>
    </citation>
    <scope>NUCLEOTIDE SEQUENCE [LARGE SCALE GENOMIC DNA]</scope>
    <source>
        <strain evidence="2 3">DSM 16400</strain>
    </source>
</reference>
<dbReference type="EMBL" id="PGFH01000001">
    <property type="protein sequence ID" value="PJJ81424.1"/>
    <property type="molecule type" value="Genomic_DNA"/>
</dbReference>
<proteinExistence type="predicted"/>
<evidence type="ECO:0008006" key="4">
    <source>
        <dbReference type="Google" id="ProtNLM"/>
    </source>
</evidence>
<keyword evidence="1" id="KW-1133">Transmembrane helix</keyword>
<accession>A0A2M9D6T0</accession>
<feature type="transmembrane region" description="Helical" evidence="1">
    <location>
        <begin position="21"/>
        <end position="45"/>
    </location>
</feature>
<evidence type="ECO:0000313" key="3">
    <source>
        <dbReference type="Proteomes" id="UP000231742"/>
    </source>
</evidence>
<feature type="transmembrane region" description="Helical" evidence="1">
    <location>
        <begin position="177"/>
        <end position="202"/>
    </location>
</feature>
<sequence>MKISPRTIKRLEVLDRRGLRVITIGALVVGVVSLIFVAVRTFFILTAHTLTVAGLPIENSSSPELADGVSPISSATYDSVTLAIDAPPTVVRWIIVSETALSALLTIGLSVIVYFLGTRLLKQRPFARSATWATLAAAILVIAVGMFTPLIQAILNAELVKFLGDGVLATNGTGEGLVIFEIILDFSPLAWGLALGMVAGAFEFGQRLQRDTDGLV</sequence>
<keyword evidence="1" id="KW-0812">Transmembrane</keyword>